<keyword evidence="1" id="KW-0732">Signal</keyword>
<gene>
    <name evidence="2" type="ORF">H4Q32_028657</name>
</gene>
<dbReference type="PANTHER" id="PTHR21472:SF30">
    <property type="entry name" value="ENDONUCLEASE DOMAIN-CONTAINING 1 PROTEIN-RELATED"/>
    <property type="match status" value="1"/>
</dbReference>
<dbReference type="Gene3D" id="3.40.570.10">
    <property type="entry name" value="Extracellular Endonuclease, subunit A"/>
    <property type="match status" value="1"/>
</dbReference>
<dbReference type="SUPFAM" id="SSF54060">
    <property type="entry name" value="His-Me finger endonucleases"/>
    <property type="match status" value="1"/>
</dbReference>
<reference evidence="2 3" key="1">
    <citation type="submission" date="2022-01" db="EMBL/GenBank/DDBJ databases">
        <title>A high-quality chromosome-level genome assembly of rohu carp, Labeo rohita.</title>
        <authorList>
            <person name="Arick M.A. II"/>
            <person name="Hsu C.-Y."/>
            <person name="Magbanua Z."/>
            <person name="Pechanova O."/>
            <person name="Grover C."/>
            <person name="Miller E."/>
            <person name="Thrash A."/>
            <person name="Ezzel L."/>
            <person name="Alam S."/>
            <person name="Benzie J."/>
            <person name="Hamilton M."/>
            <person name="Karsi A."/>
            <person name="Lawrence M.L."/>
            <person name="Peterson D.G."/>
        </authorList>
    </citation>
    <scope>NUCLEOTIDE SEQUENCE [LARGE SCALE GENOMIC DNA]</scope>
    <source>
        <strain evidence="3">BAU-BD-2019</strain>
        <tissue evidence="2">Blood</tissue>
    </source>
</reference>
<feature type="signal peptide" evidence="1">
    <location>
        <begin position="1"/>
        <end position="19"/>
    </location>
</feature>
<dbReference type="EMBL" id="JACTAM010002316">
    <property type="protein sequence ID" value="KAI2645177.1"/>
    <property type="molecule type" value="Genomic_DNA"/>
</dbReference>
<evidence type="ECO:0000313" key="2">
    <source>
        <dbReference type="EMBL" id="KAI2645177.1"/>
    </source>
</evidence>
<evidence type="ECO:0000313" key="3">
    <source>
        <dbReference type="Proteomes" id="UP000830375"/>
    </source>
</evidence>
<feature type="chain" id="PRO_5046145025" evidence="1">
    <location>
        <begin position="20"/>
        <end position="447"/>
    </location>
</feature>
<protein>
    <submittedName>
        <fullName evidence="2">Myomegalin</fullName>
    </submittedName>
</protein>
<comment type="caution">
    <text evidence="2">The sequence shown here is derived from an EMBL/GenBank/DDBJ whole genome shotgun (WGS) entry which is preliminary data.</text>
</comment>
<keyword evidence="3" id="KW-1185">Reference proteome</keyword>
<name>A0ABQ8L5F5_LABRO</name>
<accession>A0ABQ8L5F5</accession>
<dbReference type="InterPro" id="IPR044929">
    <property type="entry name" value="DNA/RNA_non-sp_Endonuclease_sf"/>
</dbReference>
<dbReference type="Proteomes" id="UP000830375">
    <property type="component" value="Unassembled WGS sequence"/>
</dbReference>
<dbReference type="PANTHER" id="PTHR21472">
    <property type="entry name" value="ENDONUCLEASE DOMAIN-CONTAINING 1 PROTEIN ENDOD1"/>
    <property type="match status" value="1"/>
</dbReference>
<evidence type="ECO:0000256" key="1">
    <source>
        <dbReference type="SAM" id="SignalP"/>
    </source>
</evidence>
<sequence length="447" mass="49920">MFLLCLLTCFALSNVNVQANFVNSFNECNHFFYKGTEKQGTNQNAQNLSETLFYATLFSTFNKIPLLKSENKEATAYIVTGTVPSQDTAKRKPDLRRVTVPSHIWTAVYEHSKVDKSFSFGYIGINQPEFNIMLMSVSEMNNQLNQLYKMSKPSVKIFHDDCFSDKPASEVLKIIFLIQLNYQSTKDLKCPKVLRTTFLQSKMSSVVTVTFLLRLKKTDVETNIPVPHTVKITIGVSLTNSPGNTATLCCRGSRAKDRNTAAATTLVPNTMKLTHGATRMIKTGAIAVLLMTNSQLSTIKPARLITHVVTMGKITCGATLLMAAGIIVAKSSKYKAEQRNNLTQEDPKRAARVDVGAATNFHYHGIQFMVHCPPQTISSTPGPPTFRSFHPVHPPPPIRIYVQKMFNQLIAYVPPYLKGHASRNDAFSLFPHCLSRARPLLTKRSYF</sequence>
<dbReference type="InterPro" id="IPR039015">
    <property type="entry name" value="ENDOD1"/>
</dbReference>
<dbReference type="InterPro" id="IPR044925">
    <property type="entry name" value="His-Me_finger_sf"/>
</dbReference>
<proteinExistence type="predicted"/>
<organism evidence="2 3">
    <name type="scientific">Labeo rohita</name>
    <name type="common">Indian major carp</name>
    <name type="synonym">Cyprinus rohita</name>
    <dbReference type="NCBI Taxonomy" id="84645"/>
    <lineage>
        <taxon>Eukaryota</taxon>
        <taxon>Metazoa</taxon>
        <taxon>Chordata</taxon>
        <taxon>Craniata</taxon>
        <taxon>Vertebrata</taxon>
        <taxon>Euteleostomi</taxon>
        <taxon>Actinopterygii</taxon>
        <taxon>Neopterygii</taxon>
        <taxon>Teleostei</taxon>
        <taxon>Ostariophysi</taxon>
        <taxon>Cypriniformes</taxon>
        <taxon>Cyprinidae</taxon>
        <taxon>Labeoninae</taxon>
        <taxon>Labeonini</taxon>
        <taxon>Labeo</taxon>
    </lineage>
</organism>